<comment type="subcellular location">
    <subcellularLocation>
        <location evidence="1">Nucleus</location>
    </subcellularLocation>
</comment>
<keyword evidence="9" id="KW-1185">Reference proteome</keyword>
<feature type="compositionally biased region" description="Polar residues" evidence="4">
    <location>
        <begin position="426"/>
        <end position="435"/>
    </location>
</feature>
<feature type="compositionally biased region" description="Basic and acidic residues" evidence="4">
    <location>
        <begin position="454"/>
        <end position="483"/>
    </location>
</feature>
<feature type="domain" description="PH" evidence="7">
    <location>
        <begin position="1504"/>
        <end position="1645"/>
    </location>
</feature>
<dbReference type="Pfam" id="PF24340">
    <property type="entry name" value="DH_2"/>
    <property type="match status" value="1"/>
</dbReference>
<dbReference type="GO" id="GO:0035861">
    <property type="term" value="C:site of double-strand break"/>
    <property type="evidence" value="ECO:0007669"/>
    <property type="project" value="TreeGrafter"/>
</dbReference>
<feature type="region of interest" description="Disordered" evidence="4">
    <location>
        <begin position="1"/>
        <end position="599"/>
    </location>
</feature>
<feature type="domain" description="DBL homology" evidence="5">
    <location>
        <begin position="702"/>
        <end position="914"/>
    </location>
</feature>
<feature type="domain" description="PH" evidence="6">
    <location>
        <begin position="927"/>
        <end position="1068"/>
    </location>
</feature>
<dbReference type="PANTHER" id="PTHR23196:SF1">
    <property type="entry name" value="PAX-INTERACTING PROTEIN 1"/>
    <property type="match status" value="1"/>
</dbReference>
<feature type="compositionally biased region" description="Acidic residues" evidence="4">
    <location>
        <begin position="1432"/>
        <end position="1457"/>
    </location>
</feature>
<feature type="compositionally biased region" description="Low complexity" evidence="4">
    <location>
        <begin position="1258"/>
        <end position="1276"/>
    </location>
</feature>
<evidence type="ECO:0000313" key="8">
    <source>
        <dbReference type="EMBL" id="CAI6336240.1"/>
    </source>
</evidence>
<evidence type="ECO:0000313" key="9">
    <source>
        <dbReference type="Proteomes" id="UP001152607"/>
    </source>
</evidence>
<feature type="compositionally biased region" description="Pro residues" evidence="4">
    <location>
        <begin position="90"/>
        <end position="99"/>
    </location>
</feature>
<feature type="compositionally biased region" description="Basic residues" evidence="4">
    <location>
        <begin position="533"/>
        <end position="542"/>
    </location>
</feature>
<feature type="compositionally biased region" description="Basic and acidic residues" evidence="4">
    <location>
        <begin position="392"/>
        <end position="404"/>
    </location>
</feature>
<dbReference type="OrthoDB" id="5408934at2759"/>
<keyword evidence="2" id="KW-0227">DNA damage</keyword>
<dbReference type="Pfam" id="PF24345">
    <property type="entry name" value="PH_24"/>
    <property type="match status" value="1"/>
</dbReference>
<evidence type="ECO:0000256" key="2">
    <source>
        <dbReference type="ARBA" id="ARBA00022763"/>
    </source>
</evidence>
<dbReference type="GO" id="GO:0006974">
    <property type="term" value="P:DNA damage response"/>
    <property type="evidence" value="ECO:0007669"/>
    <property type="project" value="UniProtKB-KW"/>
</dbReference>
<dbReference type="GO" id="GO:0005634">
    <property type="term" value="C:nucleus"/>
    <property type="evidence" value="ECO:0007669"/>
    <property type="project" value="UniProtKB-SubCell"/>
</dbReference>
<dbReference type="InterPro" id="IPR056416">
    <property type="entry name" value="DH_2_fung"/>
</dbReference>
<feature type="compositionally biased region" description="Basic and acidic residues" evidence="4">
    <location>
        <begin position="277"/>
        <end position="289"/>
    </location>
</feature>
<protein>
    <submittedName>
        <fullName evidence="8">Uncharacterized protein</fullName>
    </submittedName>
</protein>
<feature type="compositionally biased region" description="Polar residues" evidence="4">
    <location>
        <begin position="1219"/>
        <end position="1229"/>
    </location>
</feature>
<evidence type="ECO:0000256" key="4">
    <source>
        <dbReference type="SAM" id="MobiDB-lite"/>
    </source>
</evidence>
<comment type="caution">
    <text evidence="8">The sequence shown here is derived from an EMBL/GenBank/DDBJ whole genome shotgun (WGS) entry which is preliminary data.</text>
</comment>
<keyword evidence="3" id="KW-0539">Nucleus</keyword>
<dbReference type="InterPro" id="IPR051579">
    <property type="entry name" value="DDR_Transcriptional_Reg"/>
</dbReference>
<gene>
    <name evidence="8" type="ORF">PDIGIT_LOCUS9333</name>
</gene>
<accession>A0A9W4UHV5</accession>
<name>A0A9W4UHV5_9PLEO</name>
<feature type="compositionally biased region" description="Polar residues" evidence="4">
    <location>
        <begin position="1481"/>
        <end position="1499"/>
    </location>
</feature>
<proteinExistence type="predicted"/>
<feature type="compositionally biased region" description="Basic residues" evidence="4">
    <location>
        <begin position="222"/>
        <end position="236"/>
    </location>
</feature>
<dbReference type="EMBL" id="CAOQHR010000006">
    <property type="protein sequence ID" value="CAI6336240.1"/>
    <property type="molecule type" value="Genomic_DNA"/>
</dbReference>
<evidence type="ECO:0000259" key="7">
    <source>
        <dbReference type="Pfam" id="PF24345"/>
    </source>
</evidence>
<dbReference type="PANTHER" id="PTHR23196">
    <property type="entry name" value="PAX TRANSCRIPTION ACTIVATION DOMAIN INTERACTING PROTEIN"/>
    <property type="match status" value="1"/>
</dbReference>
<organism evidence="8 9">
    <name type="scientific">Periconia digitata</name>
    <dbReference type="NCBI Taxonomy" id="1303443"/>
    <lineage>
        <taxon>Eukaryota</taxon>
        <taxon>Fungi</taxon>
        <taxon>Dikarya</taxon>
        <taxon>Ascomycota</taxon>
        <taxon>Pezizomycotina</taxon>
        <taxon>Dothideomycetes</taxon>
        <taxon>Pleosporomycetidae</taxon>
        <taxon>Pleosporales</taxon>
        <taxon>Massarineae</taxon>
        <taxon>Periconiaceae</taxon>
        <taxon>Periconia</taxon>
    </lineage>
</organism>
<dbReference type="Pfam" id="PF24344">
    <property type="entry name" value="PH_23"/>
    <property type="match status" value="1"/>
</dbReference>
<evidence type="ECO:0000256" key="1">
    <source>
        <dbReference type="ARBA" id="ARBA00004123"/>
    </source>
</evidence>
<feature type="region of interest" description="Disordered" evidence="4">
    <location>
        <begin position="1081"/>
        <end position="1504"/>
    </location>
</feature>
<reference evidence="8" key="1">
    <citation type="submission" date="2023-01" db="EMBL/GenBank/DDBJ databases">
        <authorList>
            <person name="Van Ghelder C."/>
            <person name="Rancurel C."/>
        </authorList>
    </citation>
    <scope>NUCLEOTIDE SEQUENCE</scope>
    <source>
        <strain evidence="8">CNCM I-4278</strain>
    </source>
</reference>
<feature type="compositionally biased region" description="Basic and acidic residues" evidence="4">
    <location>
        <begin position="16"/>
        <end position="27"/>
    </location>
</feature>
<feature type="compositionally biased region" description="Polar residues" evidence="4">
    <location>
        <begin position="1189"/>
        <end position="1203"/>
    </location>
</feature>
<dbReference type="InterPro" id="IPR056223">
    <property type="entry name" value="PH_24"/>
</dbReference>
<evidence type="ECO:0000259" key="6">
    <source>
        <dbReference type="Pfam" id="PF24344"/>
    </source>
</evidence>
<evidence type="ECO:0000256" key="3">
    <source>
        <dbReference type="ARBA" id="ARBA00023242"/>
    </source>
</evidence>
<feature type="compositionally biased region" description="Acidic residues" evidence="4">
    <location>
        <begin position="1369"/>
        <end position="1378"/>
    </location>
</feature>
<feature type="compositionally biased region" description="Acidic residues" evidence="4">
    <location>
        <begin position="1286"/>
        <end position="1303"/>
    </location>
</feature>
<feature type="compositionally biased region" description="Polar residues" evidence="4">
    <location>
        <begin position="513"/>
        <end position="531"/>
    </location>
</feature>
<feature type="region of interest" description="Disordered" evidence="4">
    <location>
        <begin position="1734"/>
        <end position="1754"/>
    </location>
</feature>
<evidence type="ECO:0000259" key="5">
    <source>
        <dbReference type="Pfam" id="PF24340"/>
    </source>
</evidence>
<feature type="compositionally biased region" description="Low complexity" evidence="4">
    <location>
        <begin position="565"/>
        <end position="580"/>
    </location>
</feature>
<feature type="compositionally biased region" description="Polar residues" evidence="4">
    <location>
        <begin position="296"/>
        <end position="327"/>
    </location>
</feature>
<sequence length="1904" mass="206386">MKGTDFGKAIGIDRPANVKDKIRKWQQELDADPESSSSSPAKTPIPTVPAPAAASTSPPPQTTQTVQTTAVKPPPKTTNAPSTPKSASPAPAPSTPAPSTPKQKPAAATTDNNKTHHNAAASPSQPRSAKKAPLPANKLDEDVHVVTAPKKRVVSDSHWRNKKSPPKNASSPKPIPTAWVRPAVRRAQNSDPKDNDNVAEPVEAKSPAVPKPKAIPSPTKRATGRTRSERKRRPSRPRSSGVDSADTRPLSRGSASGKDTKSADEGGATSPSSLSLRPEKEKDKTELVRMRRRRAQTSPRASLSTEDVSLVRPSSLQKSRTSLSEDSAANLITVEYDEPSVVDLQKKDESRRRRRRSRRHGSSDLSHENSRDPSPKEEKRSPITSSKRRSRTLVEKDQDAHLRSLEPVIAPATPPKSLGSRLEAWLQTTPDPITASSSNRRRKSKESVSTLELQAEKERSEISTPNDSKEKLADDTPERTSDSKRRRKRRSPPTSSVASPTLDLDNVPALATPTRSAHDTSSPTDNLSPTPTLKRRGAKRTQHSPTKDRSMSLPSRHGSEKDSDVSSSLLTSTVDSSASSEVDKGQLMSPFESPTMRRMFPSTGRQLSTIVSVETSARAHPVAPSEATISEAGETVVEDDAKTPKASQIGSKLETSTIVSRRSTRRRLASHADLISVLSMSKAGSKSIVSARSIRTNRSRLATATMGDIMKELASDESKYMRELRTLVDGVIPVLLSCVLSKTDSAVAIGLFSPSAGSDPSHVTKPIVDMGVSLERLKTLHKRIPKDDPDALLSWAQSAQRVYSDYIKSWRLGFQDVVVSLASADEDPFTQAKVVNGPEDGSPWDEGLPRNAEGYVVNGDGERVDVAYMLKRPLVRLKYLAKSLKGIQHIKPSDRAAQMSTAFQELVTFARKRSNDEHARLEDEAAAKIDPTRARDPRSLAPLAGVRIDPTRCVRARDHFDLHLYHSSGQELNCGVELLLRDNPAGGSSSGDLLICEVDKSGRWLLLPPIQQSRISARNGDHKGEIIVMIRGNHGDGSEWSEVMSLTIDDEQAGFDWVHMFGLNPIPPHITDLKRELTLKREAPHRPSSSSIVSSAATGSTPPRKSRTPSPHQVEIPIGEQANVSSSKRWSFEHSSRSVSPVTPPSTEPSQVGRPSSPPSPLDASQRFTDGKTVSPRSKGHSEDDLQRTPRSLNEAMQQSGSGSPIALKRTRARRMSRNAPSPTGSRPSRQIVLDDPIEEEYKPPRKQSQRLRKNRPQSVGSITSSSLTQSSKGYSVWLPNSSEAEYSDESSEGDLSTEDDYEPPSRPQAHRRASSVPTMEMPTIPRQRKSSQPTTPAKTQEPVDAPEPPASAPPRFAERRIGPIQEDGVAEDDDDDVPPPVPEHRSPSPATPVTLKGSKTPVLTSGLKGKRRSSSPLKHEYEPSTCSESSSESELEISEDESLTSDSSEDELEDDVPTPLMPLGQLRSLPKVSPPGSIYTLPTGNGSITPSQSASNTPYRAVPKNTKKASQAIASIMAWSDDAGQWKSLHPGECNIVVTPGKIQMFEMSTSTPKLLMTDGDEIIPPDGRAPLIAVELTPLVPLRKSTGLDIEIRSPPTSESRIKTGNYTMLRSRTATECDQLYAMINHSRINNPTYIALQNARGPYGQSSWAEAMDRQNAARTSGGGSSGWFGGTLGRRSSYRKTSTRAASISAATESSVGTMNTALRSALGRFSFAKHGRFNIRDSTLGSRSAANSFDTGSSGSGSGTSTPLNVASAGITNSKCRLYERETLKKWRDMGAARLTILLPDTTPNAGGIVSATRNGKGSPGARDPTQEKRILITSKSTNETLLDVTLSESCFERVARLGIAISVWEDLVDEEGVAGRAARTGGISSARARVFMVQLKSERECAWCFGLLGKMRY</sequence>
<dbReference type="InterPro" id="IPR056222">
    <property type="entry name" value="PH_23"/>
</dbReference>
<feature type="compositionally biased region" description="Basic residues" evidence="4">
    <location>
        <begin position="1245"/>
        <end position="1256"/>
    </location>
</feature>
<feature type="compositionally biased region" description="Low complexity" evidence="4">
    <location>
        <begin position="100"/>
        <end position="110"/>
    </location>
</feature>
<feature type="compositionally biased region" description="Basic and acidic residues" evidence="4">
    <location>
        <begin position="361"/>
        <end position="381"/>
    </location>
</feature>
<feature type="compositionally biased region" description="Low complexity" evidence="4">
    <location>
        <begin position="35"/>
        <end position="89"/>
    </location>
</feature>
<dbReference type="Proteomes" id="UP001152607">
    <property type="component" value="Unassembled WGS sequence"/>
</dbReference>
<feature type="compositionally biased region" description="Low complexity" evidence="4">
    <location>
        <begin position="1088"/>
        <end position="1111"/>
    </location>
</feature>